<dbReference type="Proteomes" id="UP000326289">
    <property type="component" value="Unassembled WGS sequence"/>
</dbReference>
<name>A0A5N6J7U8_9EURO</name>
<dbReference type="AlphaFoldDB" id="A0A5N6J7U8"/>
<sequence>MTSQEPLQNGLTLRYFLSCRGNAHYDRGATQTPPQASRLIMSEVILSYPDIPRMLVSRKWLPYILILILMGLLQGRPGPPPPVIR</sequence>
<evidence type="ECO:0000313" key="1">
    <source>
        <dbReference type="EMBL" id="KAB8274339.1"/>
    </source>
</evidence>
<gene>
    <name evidence="1" type="ORF">BDV30DRAFT_209273</name>
</gene>
<keyword evidence="2" id="KW-1185">Reference proteome</keyword>
<proteinExistence type="predicted"/>
<evidence type="ECO:0000313" key="2">
    <source>
        <dbReference type="Proteomes" id="UP000326289"/>
    </source>
</evidence>
<protein>
    <submittedName>
        <fullName evidence="1">Uncharacterized protein</fullName>
    </submittedName>
</protein>
<accession>A0A5N6J7U8</accession>
<reference evidence="1 2" key="1">
    <citation type="submission" date="2019-04" db="EMBL/GenBank/DDBJ databases">
        <title>Fungal friends and foes A comparative genomics study of 23 Aspergillus species from section Flavi.</title>
        <authorList>
            <consortium name="DOE Joint Genome Institute"/>
            <person name="Kjaerbolling I."/>
            <person name="Vesth T.C."/>
            <person name="Frisvad J.C."/>
            <person name="Nybo J.L."/>
            <person name="Theobald S."/>
            <person name="Kildgaard S."/>
            <person name="Petersen T.I."/>
            <person name="Kuo A."/>
            <person name="Sato A."/>
            <person name="Lyhne E.K."/>
            <person name="Kogle M.E."/>
            <person name="Wiebenga A."/>
            <person name="Kun R.S."/>
            <person name="Lubbers R.J."/>
            <person name="Makela M.R."/>
            <person name="Barry K."/>
            <person name="Chovatia M."/>
            <person name="Clum A."/>
            <person name="Daum C."/>
            <person name="Haridas S."/>
            <person name="He G."/>
            <person name="LaButti K."/>
            <person name="Lipzen A."/>
            <person name="Mondo S."/>
            <person name="Pangilinan J."/>
            <person name="Riley R."/>
            <person name="Salamov A."/>
            <person name="Simmons B.A."/>
            <person name="Magnuson J.K."/>
            <person name="Henrissat B."/>
            <person name="Mortensen U.H."/>
            <person name="Larsen T.O."/>
            <person name="De vries R.P."/>
            <person name="Grigoriev I.V."/>
            <person name="Machida M."/>
            <person name="Baker S.E."/>
            <person name="Andersen M.R."/>
        </authorList>
    </citation>
    <scope>NUCLEOTIDE SEQUENCE [LARGE SCALE GENOMIC DNA]</scope>
    <source>
        <strain evidence="1 2">CBS 117635</strain>
    </source>
</reference>
<dbReference type="EMBL" id="ML732789">
    <property type="protein sequence ID" value="KAB8274339.1"/>
    <property type="molecule type" value="Genomic_DNA"/>
</dbReference>
<organism evidence="1 2">
    <name type="scientific">Aspergillus minisclerotigenes</name>
    <dbReference type="NCBI Taxonomy" id="656917"/>
    <lineage>
        <taxon>Eukaryota</taxon>
        <taxon>Fungi</taxon>
        <taxon>Dikarya</taxon>
        <taxon>Ascomycota</taxon>
        <taxon>Pezizomycotina</taxon>
        <taxon>Eurotiomycetes</taxon>
        <taxon>Eurotiomycetidae</taxon>
        <taxon>Eurotiales</taxon>
        <taxon>Aspergillaceae</taxon>
        <taxon>Aspergillus</taxon>
        <taxon>Aspergillus subgen. Circumdati</taxon>
    </lineage>
</organism>